<name>A0A5C5ZIX5_9BACT</name>
<dbReference type="InterPro" id="IPR011050">
    <property type="entry name" value="Pectin_lyase_fold/virulence"/>
</dbReference>
<proteinExistence type="predicted"/>
<gene>
    <name evidence="1" type="ORF">Pla100_59650</name>
</gene>
<accession>A0A5C5ZIX5</accession>
<dbReference type="AlphaFoldDB" id="A0A5C5ZIX5"/>
<sequence length="613" mass="68259">MVGFNADIGAFERQEVESTVLVVSTTSDVVDGNYQPGQLSLREAIQLTNESLGPDTITFDPSVFDGVNENSLIRLSGAELSITDSLTIDASMAIGVTITGDTANDDVTRAGHVTDVAASGAALLDDNTRVLNFSGASGDLTLRGLTVTGGRTTGPNDDGGGIRFGSANFSGALTIDQSTVSGNSTTGSIADGGGVFTFDGDLTCHDMRVAPFLSYRLNDGHHVRQLQRALARGKPTPNMSRHYWENYERFRIGPNETEWDDGVFDWSIAEVQDHKFALIEEALANYDLTGLELDFLRHWVRFGPKTKIDKRREITTDFVRRIRKMLDKTARDRGLPRRWLCVRIPAKANVRGEQGVDLPSLAGAGVDMVNLSYSYFTMQDDSVRRAKAEINNDRVAVYTEMSHCTMTGKATAGSGTQPFLRTTDEQFYTTARLARKQGARGVSLFNFPYYRYHVTDTIGPFHEPPFHVIPRLGDDDFLTAQSHWYFLTAGRKDRVIAGHPLPTIVERSDPFVVTIEMLPTPKHRKNGLLRLRSDEDIRDREIEVNFNDVSLREIEFIEKPLPHRYDNTWLGKSEQTRCFRLPAGIARDGANQIKINVNKGIRVRLRYLDITLS</sequence>
<dbReference type="SUPFAM" id="SSF51126">
    <property type="entry name" value="Pectin lyase-like"/>
    <property type="match status" value="1"/>
</dbReference>
<comment type="caution">
    <text evidence="1">The sequence shown here is derived from an EMBL/GenBank/DDBJ whole genome shotgun (WGS) entry which is preliminary data.</text>
</comment>
<protein>
    <recommendedName>
        <fullName evidence="3">Glycosyl hydrolase-like 10 domain-containing protein</fullName>
    </recommendedName>
</protein>
<evidence type="ECO:0008006" key="3">
    <source>
        <dbReference type="Google" id="ProtNLM"/>
    </source>
</evidence>
<organism evidence="1 2">
    <name type="scientific">Neorhodopirellula pilleata</name>
    <dbReference type="NCBI Taxonomy" id="2714738"/>
    <lineage>
        <taxon>Bacteria</taxon>
        <taxon>Pseudomonadati</taxon>
        <taxon>Planctomycetota</taxon>
        <taxon>Planctomycetia</taxon>
        <taxon>Pirellulales</taxon>
        <taxon>Pirellulaceae</taxon>
        <taxon>Neorhodopirellula</taxon>
    </lineage>
</organism>
<dbReference type="Proteomes" id="UP000316213">
    <property type="component" value="Unassembled WGS sequence"/>
</dbReference>
<dbReference type="EMBL" id="SJPM01000028">
    <property type="protein sequence ID" value="TWT87075.1"/>
    <property type="molecule type" value="Genomic_DNA"/>
</dbReference>
<reference evidence="1 2" key="1">
    <citation type="submission" date="2019-02" db="EMBL/GenBank/DDBJ databases">
        <title>Deep-cultivation of Planctomycetes and their phenomic and genomic characterization uncovers novel biology.</title>
        <authorList>
            <person name="Wiegand S."/>
            <person name="Jogler M."/>
            <person name="Boedeker C."/>
            <person name="Pinto D."/>
            <person name="Vollmers J."/>
            <person name="Rivas-Marin E."/>
            <person name="Kohn T."/>
            <person name="Peeters S.H."/>
            <person name="Heuer A."/>
            <person name="Rast P."/>
            <person name="Oberbeckmann S."/>
            <person name="Bunk B."/>
            <person name="Jeske O."/>
            <person name="Meyerdierks A."/>
            <person name="Storesund J.E."/>
            <person name="Kallscheuer N."/>
            <person name="Luecker S."/>
            <person name="Lage O.M."/>
            <person name="Pohl T."/>
            <person name="Merkel B.J."/>
            <person name="Hornburger P."/>
            <person name="Mueller R.-W."/>
            <person name="Bruemmer F."/>
            <person name="Labrenz M."/>
            <person name="Spormann A.M."/>
            <person name="Op Den Camp H."/>
            <person name="Overmann J."/>
            <person name="Amann R."/>
            <person name="Jetten M.S.M."/>
            <person name="Mascher T."/>
            <person name="Medema M.H."/>
            <person name="Devos D.P."/>
            <person name="Kaster A.-K."/>
            <person name="Ovreas L."/>
            <person name="Rohde M."/>
            <person name="Galperin M.Y."/>
            <person name="Jogler C."/>
        </authorList>
    </citation>
    <scope>NUCLEOTIDE SEQUENCE [LARGE SCALE GENOMIC DNA]</scope>
    <source>
        <strain evidence="1 2">Pla100</strain>
    </source>
</reference>
<evidence type="ECO:0000313" key="2">
    <source>
        <dbReference type="Proteomes" id="UP000316213"/>
    </source>
</evidence>
<evidence type="ECO:0000313" key="1">
    <source>
        <dbReference type="EMBL" id="TWT87075.1"/>
    </source>
</evidence>
<keyword evidence="2" id="KW-1185">Reference proteome</keyword>